<evidence type="ECO:0000256" key="5">
    <source>
        <dbReference type="ARBA" id="ARBA00022989"/>
    </source>
</evidence>
<evidence type="ECO:0000313" key="9">
    <source>
        <dbReference type="EMBL" id="QND75497.1"/>
    </source>
</evidence>
<evidence type="ECO:0000256" key="1">
    <source>
        <dbReference type="ARBA" id="ARBA00004651"/>
    </source>
</evidence>
<feature type="domain" description="ABC transmembrane type-1" evidence="8">
    <location>
        <begin position="76"/>
        <end position="288"/>
    </location>
</feature>
<dbReference type="Gene3D" id="1.10.3720.10">
    <property type="entry name" value="MetI-like"/>
    <property type="match status" value="1"/>
</dbReference>
<dbReference type="SUPFAM" id="SSF161098">
    <property type="entry name" value="MetI-like"/>
    <property type="match status" value="1"/>
</dbReference>
<dbReference type="Proteomes" id="UP000515291">
    <property type="component" value="Chromosome"/>
</dbReference>
<keyword evidence="4 7" id="KW-0812">Transmembrane</keyword>
<dbReference type="GO" id="GO:0055085">
    <property type="term" value="P:transmembrane transport"/>
    <property type="evidence" value="ECO:0007669"/>
    <property type="project" value="InterPro"/>
</dbReference>
<evidence type="ECO:0000256" key="6">
    <source>
        <dbReference type="ARBA" id="ARBA00023136"/>
    </source>
</evidence>
<feature type="transmembrane region" description="Helical" evidence="7">
    <location>
        <begin position="160"/>
        <end position="186"/>
    </location>
</feature>
<feature type="transmembrane region" description="Helical" evidence="7">
    <location>
        <begin position="207"/>
        <end position="229"/>
    </location>
</feature>
<proteinExistence type="inferred from homology"/>
<evidence type="ECO:0000313" key="10">
    <source>
        <dbReference type="Proteomes" id="UP000515291"/>
    </source>
</evidence>
<keyword evidence="6 7" id="KW-0472">Membrane</keyword>
<gene>
    <name evidence="9" type="ORF">HB776_17460</name>
</gene>
<dbReference type="EMBL" id="CP050292">
    <property type="protein sequence ID" value="QND75497.1"/>
    <property type="molecule type" value="Genomic_DNA"/>
</dbReference>
<protein>
    <submittedName>
        <fullName evidence="9">Sugar ABC transporter permease</fullName>
    </submittedName>
</protein>
<evidence type="ECO:0000259" key="8">
    <source>
        <dbReference type="PROSITE" id="PS50928"/>
    </source>
</evidence>
<evidence type="ECO:0000256" key="2">
    <source>
        <dbReference type="ARBA" id="ARBA00022448"/>
    </source>
</evidence>
<evidence type="ECO:0000256" key="3">
    <source>
        <dbReference type="ARBA" id="ARBA00022475"/>
    </source>
</evidence>
<dbReference type="PROSITE" id="PS50928">
    <property type="entry name" value="ABC_TM1"/>
    <property type="match status" value="1"/>
</dbReference>
<dbReference type="PANTHER" id="PTHR43005">
    <property type="entry name" value="BLR7065 PROTEIN"/>
    <property type="match status" value="1"/>
</dbReference>
<keyword evidence="5 7" id="KW-1133">Transmembrane helix</keyword>
<sequence>MAKAGRRPRLGEQERFMLFLIAPAAVFLLLFQVLPIVIGANASFRDWSLNNPQKTWIGLSHYVAVLTDSTFLTVVLPNTFVFMAGTVVLSLLTGLGLALALNRSFAGRRIVQTTLMLPLMVAPVIAAIMVRWMFNDQFGIVNVVIEALGFESQPWLTQRWTAFAIILLTDVWLWSPWFALLLLAGLQSLPREPFEAALIDAASPWRIFWHLTLPMLRPVILVCIVIRSIDAFRTFDIVWTLTGGGPARQTELFSLYAYQLAFTFLNFGRGSAAAIIGGIIILCVGLSLYRLLDRLGASEVKS</sequence>
<dbReference type="Pfam" id="PF00528">
    <property type="entry name" value="BPD_transp_1"/>
    <property type="match status" value="1"/>
</dbReference>
<feature type="transmembrane region" description="Helical" evidence="7">
    <location>
        <begin position="113"/>
        <end position="134"/>
    </location>
</feature>
<dbReference type="KEGG" id="trb:HB776_17460"/>
<dbReference type="CDD" id="cd06261">
    <property type="entry name" value="TM_PBP2"/>
    <property type="match status" value="1"/>
</dbReference>
<evidence type="ECO:0000256" key="4">
    <source>
        <dbReference type="ARBA" id="ARBA00022692"/>
    </source>
</evidence>
<name>A0A7G6U915_9BRAD</name>
<keyword evidence="3" id="KW-1003">Cell membrane</keyword>
<keyword evidence="2 7" id="KW-0813">Transport</keyword>
<accession>A0A7G6U915</accession>
<evidence type="ECO:0000256" key="7">
    <source>
        <dbReference type="RuleBase" id="RU363032"/>
    </source>
</evidence>
<dbReference type="InterPro" id="IPR000515">
    <property type="entry name" value="MetI-like"/>
</dbReference>
<feature type="transmembrane region" description="Helical" evidence="7">
    <location>
        <begin position="80"/>
        <end position="101"/>
    </location>
</feature>
<organism evidence="9 10">
    <name type="scientific">Tardiphaga robiniae</name>
    <dbReference type="NCBI Taxonomy" id="943830"/>
    <lineage>
        <taxon>Bacteria</taxon>
        <taxon>Pseudomonadati</taxon>
        <taxon>Pseudomonadota</taxon>
        <taxon>Alphaproteobacteria</taxon>
        <taxon>Hyphomicrobiales</taxon>
        <taxon>Nitrobacteraceae</taxon>
        <taxon>Tardiphaga</taxon>
    </lineage>
</organism>
<dbReference type="AlphaFoldDB" id="A0A7G6U915"/>
<comment type="subcellular location">
    <subcellularLocation>
        <location evidence="1 7">Cell membrane</location>
        <topology evidence="1 7">Multi-pass membrane protein</topology>
    </subcellularLocation>
</comment>
<comment type="similarity">
    <text evidence="7">Belongs to the binding-protein-dependent transport system permease family.</text>
</comment>
<feature type="transmembrane region" description="Helical" evidence="7">
    <location>
        <begin position="272"/>
        <end position="292"/>
    </location>
</feature>
<dbReference type="InterPro" id="IPR035906">
    <property type="entry name" value="MetI-like_sf"/>
</dbReference>
<feature type="transmembrane region" description="Helical" evidence="7">
    <location>
        <begin position="16"/>
        <end position="38"/>
    </location>
</feature>
<dbReference type="GO" id="GO:0005886">
    <property type="term" value="C:plasma membrane"/>
    <property type="evidence" value="ECO:0007669"/>
    <property type="project" value="UniProtKB-SubCell"/>
</dbReference>
<reference evidence="10" key="1">
    <citation type="journal article" date="2020" name="Mol. Plant Microbe">
        <title>Rhizobial microsymbionts of the narrowly endemic Oxytropis species growing in Kamchatka are characterized by significant genetic diversity and possess a set of genes that are associated with T3SS and T6SS secretion systems and can affect the development of symbiosis.</title>
        <authorList>
            <person name="Safronova V."/>
            <person name="Guro P."/>
            <person name="Sazanova A."/>
            <person name="Kuznetsova I."/>
            <person name="Belimov A."/>
            <person name="Yakubov V."/>
            <person name="Chirak E."/>
            <person name="Afonin A."/>
            <person name="Gogolev Y."/>
            <person name="Andronov E."/>
            <person name="Tikhonovich I."/>
        </authorList>
    </citation>
    <scope>NUCLEOTIDE SEQUENCE [LARGE SCALE GENOMIC DNA]</scope>
    <source>
        <strain evidence="10">581</strain>
    </source>
</reference>
<dbReference type="PANTHER" id="PTHR43005:SF1">
    <property type="entry name" value="SPERMIDINE_PUTRESCINE TRANSPORT SYSTEM PERMEASE PROTEIN"/>
    <property type="match status" value="1"/>
</dbReference>